<name>A0A9W9HZG4_9EURO</name>
<feature type="region of interest" description="Disordered" evidence="1">
    <location>
        <begin position="54"/>
        <end position="79"/>
    </location>
</feature>
<evidence type="ECO:0000256" key="1">
    <source>
        <dbReference type="SAM" id="MobiDB-lite"/>
    </source>
</evidence>
<dbReference type="Proteomes" id="UP001146351">
    <property type="component" value="Unassembled WGS sequence"/>
</dbReference>
<proteinExistence type="predicted"/>
<protein>
    <submittedName>
        <fullName evidence="2">Uncharacterized protein</fullName>
    </submittedName>
</protein>
<feature type="compositionally biased region" description="Low complexity" evidence="1">
    <location>
        <begin position="65"/>
        <end position="75"/>
    </location>
</feature>
<sequence>MYTYTPTTRFLVLSAADSVPFNPNNKFLVLSPTENGPDPRVWDEQAVVDVDQSSHLAVPEHHRSASSSSSMSSDSQFDGVPATLPNGFLYLGHTKSRRASQ</sequence>
<evidence type="ECO:0000313" key="3">
    <source>
        <dbReference type="Proteomes" id="UP001146351"/>
    </source>
</evidence>
<organism evidence="2 3">
    <name type="scientific">Penicillium capsulatum</name>
    <dbReference type="NCBI Taxonomy" id="69766"/>
    <lineage>
        <taxon>Eukaryota</taxon>
        <taxon>Fungi</taxon>
        <taxon>Dikarya</taxon>
        <taxon>Ascomycota</taxon>
        <taxon>Pezizomycotina</taxon>
        <taxon>Eurotiomycetes</taxon>
        <taxon>Eurotiomycetidae</taxon>
        <taxon>Eurotiales</taxon>
        <taxon>Aspergillaceae</taxon>
        <taxon>Penicillium</taxon>
    </lineage>
</organism>
<reference evidence="2" key="1">
    <citation type="submission" date="2022-11" db="EMBL/GenBank/DDBJ databases">
        <authorList>
            <person name="Petersen C."/>
        </authorList>
    </citation>
    <scope>NUCLEOTIDE SEQUENCE</scope>
    <source>
        <strain evidence="2">IBT 21917</strain>
    </source>
</reference>
<dbReference type="OrthoDB" id="4330769at2759"/>
<reference evidence="2" key="2">
    <citation type="journal article" date="2023" name="IMA Fungus">
        <title>Comparative genomic study of the Penicillium genus elucidates a diverse pangenome and 15 lateral gene transfer events.</title>
        <authorList>
            <person name="Petersen C."/>
            <person name="Sorensen T."/>
            <person name="Nielsen M.R."/>
            <person name="Sondergaard T.E."/>
            <person name="Sorensen J.L."/>
            <person name="Fitzpatrick D.A."/>
            <person name="Frisvad J.C."/>
            <person name="Nielsen K.L."/>
        </authorList>
    </citation>
    <scope>NUCLEOTIDE SEQUENCE</scope>
    <source>
        <strain evidence="2">IBT 21917</strain>
    </source>
</reference>
<keyword evidence="3" id="KW-1185">Reference proteome</keyword>
<dbReference type="AlphaFoldDB" id="A0A9W9HZG4"/>
<gene>
    <name evidence="2" type="ORF">N7492_007234</name>
</gene>
<evidence type="ECO:0000313" key="2">
    <source>
        <dbReference type="EMBL" id="KAJ5161842.1"/>
    </source>
</evidence>
<comment type="caution">
    <text evidence="2">The sequence shown here is derived from an EMBL/GenBank/DDBJ whole genome shotgun (WGS) entry which is preliminary data.</text>
</comment>
<accession>A0A9W9HZG4</accession>
<dbReference type="EMBL" id="JAPQKO010000005">
    <property type="protein sequence ID" value="KAJ5161842.1"/>
    <property type="molecule type" value="Genomic_DNA"/>
</dbReference>